<comment type="caution">
    <text evidence="1">The sequence shown here is derived from an EMBL/GenBank/DDBJ whole genome shotgun (WGS) entry which is preliminary data.</text>
</comment>
<name>A0A4Q0VQ33_9BACI</name>
<accession>A0A4Q0VQ33</accession>
<dbReference type="OrthoDB" id="2450230at2"/>
<dbReference type="AlphaFoldDB" id="A0A4Q0VQ33"/>
<sequence length="169" mass="18804">MKLKFVINKLMLLLVIVLITGCSVSKEQAIELAKASFEVGVSEEAKEQNQTTDLFSYYLPADLQVEEITENNLILSKGDQLFLIFSNPAEGSLSQVNFEQDKLVEEKAILIEKQEIDGLFSYIIVSPFEDGKYKVIVGIGGEKGTTVTEIGDFKNSVDTLLDIIKSIKY</sequence>
<gene>
    <name evidence="1" type="ORF">DS745_19970</name>
</gene>
<dbReference type="Proteomes" id="UP000290649">
    <property type="component" value="Unassembled WGS sequence"/>
</dbReference>
<proteinExistence type="predicted"/>
<evidence type="ECO:0008006" key="3">
    <source>
        <dbReference type="Google" id="ProtNLM"/>
    </source>
</evidence>
<evidence type="ECO:0000313" key="1">
    <source>
        <dbReference type="EMBL" id="RXI98596.1"/>
    </source>
</evidence>
<reference evidence="1 2" key="1">
    <citation type="journal article" date="2019" name="Int. J. Syst. Evol. Microbiol.">
        <title>Anaerobacillus alkaliphilus sp. nov., a novel alkaliphilic and moderately halophilic bacterium.</title>
        <authorList>
            <person name="Borsodi A.K."/>
            <person name="Aszalos J.M."/>
            <person name="Bihari P."/>
            <person name="Nagy I."/>
            <person name="Schumann P."/>
            <person name="Sproer C."/>
            <person name="Kovacs A.L."/>
            <person name="Boka K."/>
            <person name="Dobosy P."/>
            <person name="Ovari M."/>
            <person name="Szili-Kovacs T."/>
            <person name="Toth E."/>
        </authorList>
    </citation>
    <scope>NUCLEOTIDE SEQUENCE [LARGE SCALE GENOMIC DNA]</scope>
    <source>
        <strain evidence="1 2">B16-10</strain>
    </source>
</reference>
<dbReference type="RefSeq" id="WP_129079949.1">
    <property type="nucleotide sequence ID" value="NZ_QOUX01000046.1"/>
</dbReference>
<keyword evidence="2" id="KW-1185">Reference proteome</keyword>
<evidence type="ECO:0000313" key="2">
    <source>
        <dbReference type="Proteomes" id="UP000290649"/>
    </source>
</evidence>
<dbReference type="EMBL" id="QOUX01000046">
    <property type="protein sequence ID" value="RXI98596.1"/>
    <property type="molecule type" value="Genomic_DNA"/>
</dbReference>
<protein>
    <recommendedName>
        <fullName evidence="3">Lipoprotein</fullName>
    </recommendedName>
</protein>
<organism evidence="1 2">
    <name type="scientific">Anaerobacillus alkaliphilus</name>
    <dbReference type="NCBI Taxonomy" id="1548597"/>
    <lineage>
        <taxon>Bacteria</taxon>
        <taxon>Bacillati</taxon>
        <taxon>Bacillota</taxon>
        <taxon>Bacilli</taxon>
        <taxon>Bacillales</taxon>
        <taxon>Bacillaceae</taxon>
        <taxon>Anaerobacillus</taxon>
    </lineage>
</organism>
<dbReference type="PROSITE" id="PS51257">
    <property type="entry name" value="PROKAR_LIPOPROTEIN"/>
    <property type="match status" value="1"/>
</dbReference>